<keyword evidence="3" id="KW-1185">Reference proteome</keyword>
<feature type="transmembrane region" description="Helical" evidence="1">
    <location>
        <begin position="6"/>
        <end position="22"/>
    </location>
</feature>
<evidence type="ECO:0000313" key="2">
    <source>
        <dbReference type="EMBL" id="MEA5456355.1"/>
    </source>
</evidence>
<dbReference type="EMBL" id="JAYGGQ010000014">
    <property type="protein sequence ID" value="MEA5456355.1"/>
    <property type="molecule type" value="Genomic_DNA"/>
</dbReference>
<evidence type="ECO:0000256" key="1">
    <source>
        <dbReference type="SAM" id="Phobius"/>
    </source>
</evidence>
<dbReference type="Proteomes" id="UP001304769">
    <property type="component" value="Unassembled WGS sequence"/>
</dbReference>
<keyword evidence="1" id="KW-0812">Transmembrane</keyword>
<name>A0ABU5T9N3_9MICC</name>
<sequence length="50" mass="5250">MVSLLAYSTAATGVLFGVWLAARWPSPRWVHILVSSGVIVAAIGLWAAAL</sequence>
<evidence type="ECO:0008006" key="4">
    <source>
        <dbReference type="Google" id="ProtNLM"/>
    </source>
</evidence>
<keyword evidence="1" id="KW-1133">Transmembrane helix</keyword>
<feature type="transmembrane region" description="Helical" evidence="1">
    <location>
        <begin position="29"/>
        <end position="49"/>
    </location>
</feature>
<reference evidence="2 3" key="1">
    <citation type="submission" date="2023-12" db="EMBL/GenBank/DDBJ databases">
        <title>Sinomonas terricola sp. nov, isolated from litchi orchard soil in Guangdong, PR China.</title>
        <authorList>
            <person name="Jiaxin W."/>
            <person name="Yang Z."/>
            <person name="Honghui Z."/>
        </authorList>
    </citation>
    <scope>NUCLEOTIDE SEQUENCE [LARGE SCALE GENOMIC DNA]</scope>
    <source>
        <strain evidence="2 3">JGH33</strain>
    </source>
</reference>
<gene>
    <name evidence="2" type="ORF">SPF06_16600</name>
</gene>
<organism evidence="2 3">
    <name type="scientific">Sinomonas terricola</name>
    <dbReference type="NCBI Taxonomy" id="3110330"/>
    <lineage>
        <taxon>Bacteria</taxon>
        <taxon>Bacillati</taxon>
        <taxon>Actinomycetota</taxon>
        <taxon>Actinomycetes</taxon>
        <taxon>Micrococcales</taxon>
        <taxon>Micrococcaceae</taxon>
        <taxon>Sinomonas</taxon>
    </lineage>
</organism>
<proteinExistence type="predicted"/>
<keyword evidence="1" id="KW-0472">Membrane</keyword>
<comment type="caution">
    <text evidence="2">The sequence shown here is derived from an EMBL/GenBank/DDBJ whole genome shotgun (WGS) entry which is preliminary data.</text>
</comment>
<protein>
    <recommendedName>
        <fullName evidence="4">GDT1 family protein</fullName>
    </recommendedName>
</protein>
<dbReference type="RefSeq" id="WP_323280248.1">
    <property type="nucleotide sequence ID" value="NZ_JAYGGQ010000014.1"/>
</dbReference>
<evidence type="ECO:0000313" key="3">
    <source>
        <dbReference type="Proteomes" id="UP001304769"/>
    </source>
</evidence>
<accession>A0ABU5T9N3</accession>